<dbReference type="InterPro" id="IPR008546">
    <property type="entry name" value="VAN3-bd-like_auxin_canal"/>
</dbReference>
<feature type="domain" description="Pleckstrin-like plant" evidence="4">
    <location>
        <begin position="253"/>
        <end position="327"/>
    </location>
</feature>
<keyword evidence="6" id="KW-1185">Reference proteome</keyword>
<sequence length="687" mass="77228">MEKIRDPRYLELSKNKGRSVVHHCPKRQAMDFLPLSSIPSSSDTLPLSCTNGLLSCFDQDVQIVKHDEEMEEQKDMDMAQFEMRSRTRRAHTWLHKWYEKVNWNQQEVGILSRVLMVKRKEEVRLRRSKANAALQVTGIAAAIAGVAATGSLKRSMHEESNGSGGNMDDSVLSRVVASAAALVATVCAEAAESVGASKAHVVAVISSGIATRSSADIAALTSMAATSLREDSSVNPTAENGKHVSEEQKMLGRGNFEHRIVSIFYKHDNLVLKLGKKHLRGAFTTYKEYGIVDAVDGRKGGGFDASAHASHIIALCTTEGIINYKRSGYKEIRAVHQVYLPSRSLTRIAYIYLRRTLDSPAPPKANSCLGELLALSLSLDLDLKFTETRFSSSSLCRSKLFVLRKSDLRFKAEGCRICSSSVTHCNFGFSAILEHSFRMLSFKYAPSILSGVAMTTFPPKTCHIVVCGARGPRPRFPRVWKTRKRIGTISKSQKLVECIKGLSNVKEEVYGALDSFVAWELEFPLIVVKKTLKTLEIEREWKRIIQVVKWMFSKGQGKTMGTYYLLLNALAEDGRLEEAEELWMKIFSENLENLPRVFFMKMISLYDDQGMYEKMFEVFADMEELGIRPDATIVNKLGDVFQKLGMLDKYDKLKSKYPPPTWEYRYIKGKRVRIHAKQIHGSDVESS</sequence>
<accession>A0A9E7GW66</accession>
<keyword evidence="1" id="KW-0677">Repeat</keyword>
<dbReference type="AlphaFoldDB" id="A0A9E7GW66"/>
<feature type="repeat" description="PPR" evidence="2">
    <location>
        <begin position="559"/>
        <end position="593"/>
    </location>
</feature>
<dbReference type="InterPro" id="IPR011990">
    <property type="entry name" value="TPR-like_helical_dom_sf"/>
</dbReference>
<feature type="domain" description="VAN3-binding protein-like auxin canalisation" evidence="3">
    <location>
        <begin position="64"/>
        <end position="229"/>
    </location>
</feature>
<evidence type="ECO:0000313" key="5">
    <source>
        <dbReference type="EMBL" id="URE18483.1"/>
    </source>
</evidence>
<dbReference type="InterPro" id="IPR013666">
    <property type="entry name" value="PH_pln"/>
</dbReference>
<dbReference type="NCBIfam" id="TIGR00756">
    <property type="entry name" value="PPR"/>
    <property type="match status" value="1"/>
</dbReference>
<dbReference type="InterPro" id="IPR044646">
    <property type="entry name" value="EMB1417-like"/>
</dbReference>
<evidence type="ECO:0000259" key="3">
    <source>
        <dbReference type="Pfam" id="PF05703"/>
    </source>
</evidence>
<dbReference type="Proteomes" id="UP001055439">
    <property type="component" value="Chromosome 7"/>
</dbReference>
<evidence type="ECO:0000256" key="1">
    <source>
        <dbReference type="ARBA" id="ARBA00022737"/>
    </source>
</evidence>
<gene>
    <name evidence="5" type="ORF">MUK42_10465</name>
</gene>
<dbReference type="EMBL" id="CP097509">
    <property type="protein sequence ID" value="URE18483.1"/>
    <property type="molecule type" value="Genomic_DNA"/>
</dbReference>
<dbReference type="Pfam" id="PF05703">
    <property type="entry name" value="Auxin_canalis"/>
    <property type="match status" value="1"/>
</dbReference>
<reference evidence="5" key="1">
    <citation type="submission" date="2022-05" db="EMBL/GenBank/DDBJ databases">
        <title>The Musa troglodytarum L. genome provides insights into the mechanism of non-climacteric behaviour and enrichment of carotenoids.</title>
        <authorList>
            <person name="Wang J."/>
        </authorList>
    </citation>
    <scope>NUCLEOTIDE SEQUENCE</scope>
    <source>
        <tissue evidence="5">Leaf</tissue>
    </source>
</reference>
<dbReference type="PANTHER" id="PTHR46782:SF1">
    <property type="entry name" value="OS01G0757700 PROTEIN"/>
    <property type="match status" value="1"/>
</dbReference>
<feature type="repeat" description="PPR" evidence="2">
    <location>
        <begin position="595"/>
        <end position="629"/>
    </location>
</feature>
<evidence type="ECO:0000256" key="2">
    <source>
        <dbReference type="PROSITE-ProRule" id="PRU00708"/>
    </source>
</evidence>
<name>A0A9E7GW66_9LILI</name>
<dbReference type="Pfam" id="PF08458">
    <property type="entry name" value="PH_2"/>
    <property type="match status" value="1"/>
</dbReference>
<dbReference type="Gene3D" id="1.25.40.10">
    <property type="entry name" value="Tetratricopeptide repeat domain"/>
    <property type="match status" value="1"/>
</dbReference>
<dbReference type="InterPro" id="IPR002885">
    <property type="entry name" value="PPR_rpt"/>
</dbReference>
<dbReference type="PANTHER" id="PTHR46782">
    <property type="entry name" value="OS01G0757700 PROTEIN"/>
    <property type="match status" value="1"/>
</dbReference>
<proteinExistence type="predicted"/>
<evidence type="ECO:0000313" key="6">
    <source>
        <dbReference type="Proteomes" id="UP001055439"/>
    </source>
</evidence>
<dbReference type="OrthoDB" id="730418at2759"/>
<protein>
    <submittedName>
        <fullName evidence="5">PPR repeat</fullName>
    </submittedName>
</protein>
<organism evidence="5 6">
    <name type="scientific">Musa troglodytarum</name>
    <name type="common">fe'i banana</name>
    <dbReference type="NCBI Taxonomy" id="320322"/>
    <lineage>
        <taxon>Eukaryota</taxon>
        <taxon>Viridiplantae</taxon>
        <taxon>Streptophyta</taxon>
        <taxon>Embryophyta</taxon>
        <taxon>Tracheophyta</taxon>
        <taxon>Spermatophyta</taxon>
        <taxon>Magnoliopsida</taxon>
        <taxon>Liliopsida</taxon>
        <taxon>Zingiberales</taxon>
        <taxon>Musaceae</taxon>
        <taxon>Musa</taxon>
    </lineage>
</organism>
<evidence type="ECO:0000259" key="4">
    <source>
        <dbReference type="Pfam" id="PF08458"/>
    </source>
</evidence>
<dbReference type="PROSITE" id="PS51375">
    <property type="entry name" value="PPR"/>
    <property type="match status" value="2"/>
</dbReference>